<dbReference type="InterPro" id="IPR011006">
    <property type="entry name" value="CheY-like_superfamily"/>
</dbReference>
<feature type="domain" description="HTH luxR-type" evidence="5">
    <location>
        <begin position="134"/>
        <end position="199"/>
    </location>
</feature>
<dbReference type="SMART" id="SM00448">
    <property type="entry name" value="REC"/>
    <property type="match status" value="1"/>
</dbReference>
<gene>
    <name evidence="7" type="ORF">GCM10011520_21380</name>
</gene>
<dbReference type="InterPro" id="IPR000792">
    <property type="entry name" value="Tscrpt_reg_LuxR_C"/>
</dbReference>
<proteinExistence type="predicted"/>
<dbReference type="Gene3D" id="3.40.50.2300">
    <property type="match status" value="1"/>
</dbReference>
<evidence type="ECO:0000256" key="4">
    <source>
        <dbReference type="PROSITE-ProRule" id="PRU00169"/>
    </source>
</evidence>
<dbReference type="SUPFAM" id="SSF52172">
    <property type="entry name" value="CheY-like"/>
    <property type="match status" value="1"/>
</dbReference>
<keyword evidence="2 7" id="KW-0238">DNA-binding</keyword>
<dbReference type="SMART" id="SM00421">
    <property type="entry name" value="HTH_LUXR"/>
    <property type="match status" value="1"/>
</dbReference>
<dbReference type="CDD" id="cd06170">
    <property type="entry name" value="LuxR_C_like"/>
    <property type="match status" value="1"/>
</dbReference>
<dbReference type="SUPFAM" id="SSF46894">
    <property type="entry name" value="C-terminal effector domain of the bipartite response regulators"/>
    <property type="match status" value="1"/>
</dbReference>
<dbReference type="Proteomes" id="UP000606498">
    <property type="component" value="Unassembled WGS sequence"/>
</dbReference>
<keyword evidence="1" id="KW-0805">Transcription regulation</keyword>
<dbReference type="GO" id="GO:0003677">
    <property type="term" value="F:DNA binding"/>
    <property type="evidence" value="ECO:0007669"/>
    <property type="project" value="UniProtKB-KW"/>
</dbReference>
<dbReference type="Pfam" id="PF00196">
    <property type="entry name" value="GerE"/>
    <property type="match status" value="1"/>
</dbReference>
<evidence type="ECO:0000313" key="7">
    <source>
        <dbReference type="EMBL" id="GGE80589.1"/>
    </source>
</evidence>
<dbReference type="Pfam" id="PF00072">
    <property type="entry name" value="Response_reg"/>
    <property type="match status" value="1"/>
</dbReference>
<dbReference type="InterPro" id="IPR001789">
    <property type="entry name" value="Sig_transdc_resp-reg_receiver"/>
</dbReference>
<evidence type="ECO:0000259" key="5">
    <source>
        <dbReference type="PROSITE" id="PS50043"/>
    </source>
</evidence>
<dbReference type="PRINTS" id="PR00038">
    <property type="entry name" value="HTHLUXR"/>
</dbReference>
<dbReference type="InterPro" id="IPR036388">
    <property type="entry name" value="WH-like_DNA-bd_sf"/>
</dbReference>
<dbReference type="Gene3D" id="1.10.10.10">
    <property type="entry name" value="Winged helix-like DNA-binding domain superfamily/Winged helix DNA-binding domain"/>
    <property type="match status" value="1"/>
</dbReference>
<evidence type="ECO:0000313" key="8">
    <source>
        <dbReference type="Proteomes" id="UP000606498"/>
    </source>
</evidence>
<comment type="caution">
    <text evidence="7">The sequence shown here is derived from an EMBL/GenBank/DDBJ whole genome shotgun (WGS) entry which is preliminary data.</text>
</comment>
<name>A0ABQ1T2W3_9GAMM</name>
<sequence length="203" mass="22171">MMTPVYLVDDDQDVLESLQWMLKGQGIEAVGFDCAASFLDGAAWQRPGVLVLDVQMPGMDGISLHQQLLQASSPLAVIILTGHGNIAMAVKAMQQGAMDFLEKPVDGDRLLELLSKGAALTAQRFAAGSEQAEIRCRLATLTPREREVMQRVLAGKLNKVIAAELYVTQRTVELHRKKVLEKMAVHNVAELAFLLAKLQPLPS</sequence>
<evidence type="ECO:0000256" key="2">
    <source>
        <dbReference type="ARBA" id="ARBA00023125"/>
    </source>
</evidence>
<keyword evidence="4" id="KW-0597">Phosphoprotein</keyword>
<dbReference type="InterPro" id="IPR016032">
    <property type="entry name" value="Sig_transdc_resp-reg_C-effctor"/>
</dbReference>
<feature type="domain" description="Response regulatory" evidence="6">
    <location>
        <begin position="4"/>
        <end position="118"/>
    </location>
</feature>
<keyword evidence="3" id="KW-0804">Transcription</keyword>
<evidence type="ECO:0000256" key="1">
    <source>
        <dbReference type="ARBA" id="ARBA00023015"/>
    </source>
</evidence>
<protein>
    <submittedName>
        <fullName evidence="7">DNA-binding response regulator</fullName>
    </submittedName>
</protein>
<dbReference type="RefSeq" id="WP_308419684.1">
    <property type="nucleotide sequence ID" value="NZ_BMKO01000005.1"/>
</dbReference>
<evidence type="ECO:0000259" key="6">
    <source>
        <dbReference type="PROSITE" id="PS50110"/>
    </source>
</evidence>
<keyword evidence="8" id="KW-1185">Reference proteome</keyword>
<organism evidence="7 8">
    <name type="scientific">Shewanella carassii</name>
    <dbReference type="NCBI Taxonomy" id="1987584"/>
    <lineage>
        <taxon>Bacteria</taxon>
        <taxon>Pseudomonadati</taxon>
        <taxon>Pseudomonadota</taxon>
        <taxon>Gammaproteobacteria</taxon>
        <taxon>Alteromonadales</taxon>
        <taxon>Shewanellaceae</taxon>
        <taxon>Shewanella</taxon>
    </lineage>
</organism>
<dbReference type="PANTHER" id="PTHR44688">
    <property type="entry name" value="DNA-BINDING TRANSCRIPTIONAL ACTIVATOR DEVR_DOSR"/>
    <property type="match status" value="1"/>
</dbReference>
<dbReference type="PROSITE" id="PS50043">
    <property type="entry name" value="HTH_LUXR_2"/>
    <property type="match status" value="1"/>
</dbReference>
<reference evidence="8" key="1">
    <citation type="journal article" date="2019" name="Int. J. Syst. Evol. Microbiol.">
        <title>The Global Catalogue of Microorganisms (GCM) 10K type strain sequencing project: providing services to taxonomists for standard genome sequencing and annotation.</title>
        <authorList>
            <consortium name="The Broad Institute Genomics Platform"/>
            <consortium name="The Broad Institute Genome Sequencing Center for Infectious Disease"/>
            <person name="Wu L."/>
            <person name="Ma J."/>
        </authorList>
    </citation>
    <scope>NUCLEOTIDE SEQUENCE [LARGE SCALE GENOMIC DNA]</scope>
    <source>
        <strain evidence="8">CGMCC 1.16033</strain>
    </source>
</reference>
<dbReference type="PANTHER" id="PTHR44688:SF16">
    <property type="entry name" value="DNA-BINDING TRANSCRIPTIONAL ACTIVATOR DEVR_DOSR"/>
    <property type="match status" value="1"/>
</dbReference>
<evidence type="ECO:0000256" key="3">
    <source>
        <dbReference type="ARBA" id="ARBA00023163"/>
    </source>
</evidence>
<dbReference type="EMBL" id="BMKO01000005">
    <property type="protein sequence ID" value="GGE80589.1"/>
    <property type="molecule type" value="Genomic_DNA"/>
</dbReference>
<accession>A0ABQ1T2W3</accession>
<feature type="modified residue" description="4-aspartylphosphate" evidence="4">
    <location>
        <position position="53"/>
    </location>
</feature>
<dbReference type="PROSITE" id="PS50110">
    <property type="entry name" value="RESPONSE_REGULATORY"/>
    <property type="match status" value="1"/>
</dbReference>